<dbReference type="Pfam" id="PF14014">
    <property type="entry name" value="DUF4230"/>
    <property type="match status" value="1"/>
</dbReference>
<reference evidence="2" key="1">
    <citation type="submission" date="2019-11" db="EMBL/GenBank/DDBJ databases">
        <authorList>
            <person name="Feng L."/>
        </authorList>
    </citation>
    <scope>NUCLEOTIDE SEQUENCE</scope>
    <source>
        <strain evidence="2">CnexileLFYP112</strain>
    </source>
</reference>
<dbReference type="InterPro" id="IPR025324">
    <property type="entry name" value="DUF4230"/>
</dbReference>
<keyword evidence="1" id="KW-0812">Transmembrane</keyword>
<dbReference type="EMBL" id="CACRTG010000012">
    <property type="protein sequence ID" value="VYT07895.1"/>
    <property type="molecule type" value="Genomic_DNA"/>
</dbReference>
<evidence type="ECO:0008006" key="3">
    <source>
        <dbReference type="Google" id="ProtNLM"/>
    </source>
</evidence>
<accession>A0A6N2TQN2</accession>
<feature type="transmembrane region" description="Helical" evidence="1">
    <location>
        <begin position="21"/>
        <end position="43"/>
    </location>
</feature>
<proteinExistence type="predicted"/>
<dbReference type="AlphaFoldDB" id="A0A6N2TQN2"/>
<keyword evidence="1" id="KW-0472">Membrane</keyword>
<name>A0A6N2TQN2_9FIRM</name>
<organism evidence="2">
    <name type="scientific">[Clostridium] nexile</name>
    <dbReference type="NCBI Taxonomy" id="29361"/>
    <lineage>
        <taxon>Bacteria</taxon>
        <taxon>Bacillati</taxon>
        <taxon>Bacillota</taxon>
        <taxon>Clostridia</taxon>
        <taxon>Lachnospirales</taxon>
        <taxon>Lachnospiraceae</taxon>
        <taxon>Tyzzerella</taxon>
    </lineage>
</organism>
<protein>
    <recommendedName>
        <fullName evidence="3">DUF4230 domain-containing protein</fullName>
    </recommendedName>
</protein>
<evidence type="ECO:0000313" key="2">
    <source>
        <dbReference type="EMBL" id="VYT07895.1"/>
    </source>
</evidence>
<sequence>MENQKEKSTKKRRVLKFVGKHLTKNVVIVLAVVLVIALGAIGLHSVITSESKTTKIGFENIGELATQSAYCTEVNVTDDWRKLFGIKIPFTQSKYIYSYDFVIKAGYDFKDIKWSEKGEKIEVTLPEVKVLSNEIDLDSFKVYHEEESIFSPITLDESNEALENLKKTAQDDAIANGLFENARSNAETILTGFFGNVYDLDKYEIVFLDK</sequence>
<gene>
    <name evidence="2" type="ORF">CNLFYP112_00483</name>
</gene>
<evidence type="ECO:0000256" key="1">
    <source>
        <dbReference type="SAM" id="Phobius"/>
    </source>
</evidence>
<keyword evidence="1" id="KW-1133">Transmembrane helix</keyword>